<keyword evidence="1" id="KW-0732">Signal</keyword>
<dbReference type="InterPro" id="IPR026664">
    <property type="entry name" value="Stereocilin-rel"/>
</dbReference>
<gene>
    <name evidence="3" type="ORF">g.22240</name>
</gene>
<dbReference type="GO" id="GO:0009986">
    <property type="term" value="C:cell surface"/>
    <property type="evidence" value="ECO:0007669"/>
    <property type="project" value="TreeGrafter"/>
</dbReference>
<organism evidence="3">
    <name type="scientific">Sipha flava</name>
    <name type="common">yellow sugarcane aphid</name>
    <dbReference type="NCBI Taxonomy" id="143950"/>
    <lineage>
        <taxon>Eukaryota</taxon>
        <taxon>Metazoa</taxon>
        <taxon>Ecdysozoa</taxon>
        <taxon>Arthropoda</taxon>
        <taxon>Hexapoda</taxon>
        <taxon>Insecta</taxon>
        <taxon>Pterygota</taxon>
        <taxon>Neoptera</taxon>
        <taxon>Paraneoptera</taxon>
        <taxon>Hemiptera</taxon>
        <taxon>Sternorrhyncha</taxon>
        <taxon>Aphidomorpha</taxon>
        <taxon>Aphidoidea</taxon>
        <taxon>Aphididae</taxon>
        <taxon>Sipha</taxon>
    </lineage>
</organism>
<evidence type="ECO:0000256" key="1">
    <source>
        <dbReference type="ARBA" id="ARBA00022729"/>
    </source>
</evidence>
<reference evidence="3" key="1">
    <citation type="submission" date="2018-04" db="EMBL/GenBank/DDBJ databases">
        <title>Transcriptome assembly of Sipha flava.</title>
        <authorList>
            <person name="Scully E.D."/>
            <person name="Geib S.M."/>
            <person name="Palmer N.A."/>
            <person name="Koch K."/>
            <person name="Bradshaw J."/>
            <person name="Heng-Moss T."/>
            <person name="Sarath G."/>
        </authorList>
    </citation>
    <scope>NUCLEOTIDE SEQUENCE</scope>
</reference>
<accession>A0A2S2QRG7</accession>
<name>A0A2S2QRG7_9HEMI</name>
<evidence type="ECO:0000313" key="3">
    <source>
        <dbReference type="EMBL" id="MBY80347.1"/>
    </source>
</evidence>
<evidence type="ECO:0000256" key="2">
    <source>
        <dbReference type="ARBA" id="ARBA00023180"/>
    </source>
</evidence>
<dbReference type="OrthoDB" id="6631430at2759"/>
<protein>
    <recommendedName>
        <fullName evidence="4">Otoancorin</fullName>
    </recommendedName>
</protein>
<evidence type="ECO:0008006" key="4">
    <source>
        <dbReference type="Google" id="ProtNLM"/>
    </source>
</evidence>
<dbReference type="EMBL" id="GGMS01011144">
    <property type="protein sequence ID" value="MBY80347.1"/>
    <property type="molecule type" value="Transcribed_RNA"/>
</dbReference>
<keyword evidence="2" id="KW-0325">Glycoprotein</keyword>
<sequence length="1385" mass="158150">MWFSQNYFFILIFLIFSVLQVNFYVNGASLFCSSKTNESENCGGLNDIEYQTQLNLLFEDIPHKLHIKLLSGSLTDFTIEEIVTLPINFLYFLPIYKLQTLSGTHLATLLTTHEDDTLIAKKILQSIQTDQQRNEFLNFLIPKVIRNYKTLDIIGETVYKWNYDVRDGKFQKLSNICGYTLARLWVPYVLTRTKPISTRLLTLLSEVEQKQNNRILCNKHTHDDWRNLPKSIRKSWSYLAVNQSYPNVLSRWTVEQIDQYKFLLPDFNNNELSLIPFDELSKMALHDIEFDNSQARFLFSFLMNNSTLKDIKILYPTFFYKLSPLQMNQFESEDWTNEKAAIFSMNNTYLSYTAAKQIFNKIASDWLSSKINAINGWTSDDLRHLPLFYTQPATSFLKFCSTPPSVQSLIAVDSFMLTDRQAFYLSGCSSMLSFHKNDPNFLLGLKYMIKAIPVSSLLNIDTGNISYQVASHLVSLVNNHNLPMALHLLNIINPVQSVNFIEEMLKNKHNIIFEQLSPLDIPGPIFDVLKQLYPKYTDRIDKLPKQMLNVILESNELLIKWTGKKSIFNNGLYNGYTCNFIKKLSSTNFLVLISQYNAYLKRNGKVFPKNLQICVAEAFINYLKLKAKLTAHSTTSLYLEAWEIEALPGFVLTTLSVDVIFNSKLRDNILHAIGKLSIPELMIASQPEKLSLMVEKYIACIQKNISSLSYEQLYILGNLTHFIPLTYLSLVDGQAFKFMVEAGLFDRRLCVDSISREKWADLIIKAFGNIEYWSSDTLITLSDLLIVFDYDQLNSVPKMSRLDSADIIQTRYADEIEWISNNVPFYKGCVLILGDQYVNFINSLSNLINFYLISMQNQLQMISPINDNHRHEEIIKSSEAKAKIAKPTVLIPIPDLDNVGKLSTTSNLLKTFFSGKENKNKTENTESASLLTVISKQSEDIEHNSSVIRNKINDTVKNYEYNIALNKSLSLETIQTSNLMRGHKISKINVSDRKKRSFEIFFNYNVQIGCEALKMLGPLSVASMDLGMIIHSMSDKELEDCVDLLGSFNINTELARYIWSKTKDKAALHTYGSVLSGLSIDDIKTINLDITSPWSLELINLLSKYVKTNDIRKEIIKQFMTKSKANIPSHLWAAFGSLLCQLQPRTFKIIMPNKELFWKTSSAFNDIKTCDMPCIKNLASIAVSVIGQSSSWKTVEVERMGIILSGINITQWQLLLDLNPEALEGLSPSTIKCLNKEQIKLLNDSHVKHLTPKSAQTLLEIHSKLIDIQIKEILLKILTFEIEVDVQTVPVFDEESTSVSDWQLIPAVVIPKTDAGHKYLEYNNTQAASIYAFESSNRIPSHEMQADSSHAMQEDSPEMQADSKASTNQILLFSILNSVLLFVLK</sequence>
<dbReference type="PANTHER" id="PTHR23412:SF17">
    <property type="entry name" value="OTOANCORIN"/>
    <property type="match status" value="1"/>
</dbReference>
<dbReference type="PANTHER" id="PTHR23412">
    <property type="entry name" value="STEREOCILIN RELATED"/>
    <property type="match status" value="1"/>
</dbReference>
<proteinExistence type="predicted"/>
<dbReference type="GO" id="GO:0007160">
    <property type="term" value="P:cell-matrix adhesion"/>
    <property type="evidence" value="ECO:0007669"/>
    <property type="project" value="TreeGrafter"/>
</dbReference>